<dbReference type="PANTHER" id="PTHR22726">
    <property type="entry name" value="METALLOENDOPEPTIDASE OMA1"/>
    <property type="match status" value="1"/>
</dbReference>
<keyword evidence="7" id="KW-1133">Transmembrane helix</keyword>
<evidence type="ECO:0000313" key="9">
    <source>
        <dbReference type="EMBL" id="MBB3840714.1"/>
    </source>
</evidence>
<accession>A0A7W5ZPH9</accession>
<dbReference type="EMBL" id="JACIBY010000012">
    <property type="protein sequence ID" value="MBB3840714.1"/>
    <property type="molecule type" value="Genomic_DNA"/>
</dbReference>
<dbReference type="GO" id="GO:0004222">
    <property type="term" value="F:metalloendopeptidase activity"/>
    <property type="evidence" value="ECO:0007669"/>
    <property type="project" value="InterPro"/>
</dbReference>
<comment type="cofactor">
    <cofactor evidence="6">
        <name>Zn(2+)</name>
        <dbReference type="ChEBI" id="CHEBI:29105"/>
    </cofactor>
    <text evidence="6">Binds 1 zinc ion per subunit.</text>
</comment>
<keyword evidence="4 6" id="KW-0862">Zinc</keyword>
<organism evidence="9 10">
    <name type="scientific">Runella defluvii</name>
    <dbReference type="NCBI Taxonomy" id="370973"/>
    <lineage>
        <taxon>Bacteria</taxon>
        <taxon>Pseudomonadati</taxon>
        <taxon>Bacteroidota</taxon>
        <taxon>Cytophagia</taxon>
        <taxon>Cytophagales</taxon>
        <taxon>Spirosomataceae</taxon>
        <taxon>Runella</taxon>
    </lineage>
</organism>
<dbReference type="RefSeq" id="WP_183977868.1">
    <property type="nucleotide sequence ID" value="NZ_JACIBY010000012.1"/>
</dbReference>
<evidence type="ECO:0000256" key="5">
    <source>
        <dbReference type="ARBA" id="ARBA00023049"/>
    </source>
</evidence>
<dbReference type="Pfam" id="PF01435">
    <property type="entry name" value="Peptidase_M48"/>
    <property type="match status" value="1"/>
</dbReference>
<evidence type="ECO:0000256" key="6">
    <source>
        <dbReference type="RuleBase" id="RU003983"/>
    </source>
</evidence>
<evidence type="ECO:0000256" key="1">
    <source>
        <dbReference type="ARBA" id="ARBA00022670"/>
    </source>
</evidence>
<gene>
    <name evidence="9" type="ORF">FHS57_004734</name>
</gene>
<dbReference type="InterPro" id="IPR051156">
    <property type="entry name" value="Mito/Outer_Membr_Metalloprot"/>
</dbReference>
<feature type="domain" description="Peptidase M48" evidence="8">
    <location>
        <begin position="77"/>
        <end position="254"/>
    </location>
</feature>
<evidence type="ECO:0000256" key="7">
    <source>
        <dbReference type="SAM" id="Phobius"/>
    </source>
</evidence>
<keyword evidence="5 6" id="KW-0482">Metalloprotease</keyword>
<protein>
    <submittedName>
        <fullName evidence="9">Putative Zn-dependent protease</fullName>
    </submittedName>
</protein>
<reference evidence="9 10" key="1">
    <citation type="submission" date="2020-08" db="EMBL/GenBank/DDBJ databases">
        <title>Genomic Encyclopedia of Type Strains, Phase IV (KMG-IV): sequencing the most valuable type-strain genomes for metagenomic binning, comparative biology and taxonomic classification.</title>
        <authorList>
            <person name="Goeker M."/>
        </authorList>
    </citation>
    <scope>NUCLEOTIDE SEQUENCE [LARGE SCALE GENOMIC DNA]</scope>
    <source>
        <strain evidence="9 10">DSM 17976</strain>
    </source>
</reference>
<dbReference type="AlphaFoldDB" id="A0A7W5ZPH9"/>
<evidence type="ECO:0000259" key="8">
    <source>
        <dbReference type="Pfam" id="PF01435"/>
    </source>
</evidence>
<name>A0A7W5ZPH9_9BACT</name>
<comment type="similarity">
    <text evidence="6">Belongs to the peptidase M48 family.</text>
</comment>
<dbReference type="GO" id="GO:0046872">
    <property type="term" value="F:metal ion binding"/>
    <property type="evidence" value="ECO:0007669"/>
    <property type="project" value="UniProtKB-KW"/>
</dbReference>
<evidence type="ECO:0000256" key="3">
    <source>
        <dbReference type="ARBA" id="ARBA00022801"/>
    </source>
</evidence>
<dbReference type="GO" id="GO:0051603">
    <property type="term" value="P:proteolysis involved in protein catabolic process"/>
    <property type="evidence" value="ECO:0007669"/>
    <property type="project" value="TreeGrafter"/>
</dbReference>
<evidence type="ECO:0000313" key="10">
    <source>
        <dbReference type="Proteomes" id="UP000541352"/>
    </source>
</evidence>
<comment type="caution">
    <text evidence="9">The sequence shown here is derived from an EMBL/GenBank/DDBJ whole genome shotgun (WGS) entry which is preliminary data.</text>
</comment>
<keyword evidence="2" id="KW-0479">Metal-binding</keyword>
<keyword evidence="1 6" id="KW-0645">Protease</keyword>
<keyword evidence="7" id="KW-0472">Membrane</keyword>
<keyword evidence="3 6" id="KW-0378">Hydrolase</keyword>
<evidence type="ECO:0000256" key="2">
    <source>
        <dbReference type="ARBA" id="ARBA00022723"/>
    </source>
</evidence>
<evidence type="ECO:0000256" key="4">
    <source>
        <dbReference type="ARBA" id="ARBA00022833"/>
    </source>
</evidence>
<dbReference type="InterPro" id="IPR001915">
    <property type="entry name" value="Peptidase_M48"/>
</dbReference>
<dbReference type="Gene3D" id="3.30.2010.10">
    <property type="entry name" value="Metalloproteases ('zincins'), catalytic domain"/>
    <property type="match status" value="1"/>
</dbReference>
<sequence length="262" mass="28556">MQRTRIGGRLLIGIIMAVVALFGYFSKTQVNPVTGKKQQVSLTPEEEVAIGLQSAPQMAAEYGGLYRDEKVQFLAKKVGQGIVQNTEAKNSPYQFDFHVLADPETINAFAIPGGQVFITMGLLKRLKTEDQLAGVLGHEIGHVVGRHSAQQMAKQELVGGLAGAASTVMSDPNSPSSGAYIAQYVANLMNLKYGRDDELEADDFGVKYMIQTGRDPEAMIQVMEILAQAGGSERPAEFQSTHPNPENRIVKIKEAMAKYRNQ</sequence>
<keyword evidence="7" id="KW-0812">Transmembrane</keyword>
<dbReference type="GO" id="GO:0016020">
    <property type="term" value="C:membrane"/>
    <property type="evidence" value="ECO:0007669"/>
    <property type="project" value="TreeGrafter"/>
</dbReference>
<dbReference type="PANTHER" id="PTHR22726:SF1">
    <property type="entry name" value="METALLOENDOPEPTIDASE OMA1, MITOCHONDRIAL"/>
    <property type="match status" value="1"/>
</dbReference>
<keyword evidence="10" id="KW-1185">Reference proteome</keyword>
<dbReference type="Proteomes" id="UP000541352">
    <property type="component" value="Unassembled WGS sequence"/>
</dbReference>
<feature type="transmembrane region" description="Helical" evidence="7">
    <location>
        <begin position="7"/>
        <end position="25"/>
    </location>
</feature>
<proteinExistence type="inferred from homology"/>